<evidence type="ECO:0000256" key="3">
    <source>
        <dbReference type="ARBA" id="ARBA00022692"/>
    </source>
</evidence>
<dbReference type="PANTHER" id="PTHR12428">
    <property type="entry name" value="OXA1"/>
    <property type="match status" value="1"/>
</dbReference>
<dbReference type="Proteomes" id="UP000053831">
    <property type="component" value="Unassembled WGS sequence"/>
</dbReference>
<accession>A0A0M8N7W8</accession>
<evidence type="ECO:0000256" key="4">
    <source>
        <dbReference type="ARBA" id="ARBA00022989"/>
    </source>
</evidence>
<dbReference type="EMBL" id="LGSR01000006">
    <property type="protein sequence ID" value="KOS21830.1"/>
    <property type="molecule type" value="Genomic_DNA"/>
</dbReference>
<comment type="subcellular location">
    <subcellularLocation>
        <location evidence="1">Membrane</location>
        <topology evidence="1">Multi-pass membrane protein</topology>
    </subcellularLocation>
</comment>
<evidence type="ECO:0000313" key="8">
    <source>
        <dbReference type="EMBL" id="KOS21830.1"/>
    </source>
</evidence>
<dbReference type="PANTHER" id="PTHR12428:SF65">
    <property type="entry name" value="CYTOCHROME C OXIDASE ASSEMBLY PROTEIN COX18, MITOCHONDRIAL"/>
    <property type="match status" value="1"/>
</dbReference>
<dbReference type="OrthoDB" id="2148490at2759"/>
<name>A0A0M8N7W8_ESCWE</name>
<dbReference type="STRING" id="150374.A0A0M8N7W8"/>
<feature type="transmembrane region" description="Helical" evidence="7">
    <location>
        <begin position="73"/>
        <end position="94"/>
    </location>
</feature>
<dbReference type="GO" id="GO:0032977">
    <property type="term" value="F:membrane insertase activity"/>
    <property type="evidence" value="ECO:0007669"/>
    <property type="project" value="InterPro"/>
</dbReference>
<feature type="compositionally biased region" description="Low complexity" evidence="6">
    <location>
        <begin position="25"/>
        <end position="40"/>
    </location>
</feature>
<protein>
    <submittedName>
        <fullName evidence="8">Mitochondrial inner membrane protein COX18</fullName>
    </submittedName>
</protein>
<comment type="similarity">
    <text evidence="2">Belongs to the OXA1/ALB3/YidC family.</text>
</comment>
<sequence>MVLAHRTARAAAILTRSSQLHRLHPSSSPSSSFATPAQGTPAPPTRRSFHLGALGDAVVLTADGISFVHHAGLPWFLTIPLVALGVNVSLRLPIQYYTRRLVIRRNALTPLVKAWGARHAATVPVPHHNNGSSSSSNGDDGKNHNTSESSSARAKRLWQLRVAGLTERSRRRIYKAWRVQRWKSLAPLLSMAPFVVVTEALRRLCGAPLGWLGRSVGLGGGGPAEGAHAGAPPLLLDPCLADGGCLWFPDLTAMDPTYALPLLCAALLARSSWGRLSRDQLSALLTLGPAARGGGGGGRGGAQSPMARVRTAAGRTLLLVPLLPVLFADLPSAIFLYWATAFALTEVNEAVLARVLPSAAPGLTSTPRRRLALPYLRGTHVRSSRPGEETG</sequence>
<dbReference type="GO" id="GO:0005743">
    <property type="term" value="C:mitochondrial inner membrane"/>
    <property type="evidence" value="ECO:0007669"/>
    <property type="project" value="TreeGrafter"/>
</dbReference>
<evidence type="ECO:0000313" key="9">
    <source>
        <dbReference type="Proteomes" id="UP000053831"/>
    </source>
</evidence>
<dbReference type="AlphaFoldDB" id="A0A0M8N7W8"/>
<proteinExistence type="inferred from homology"/>
<reference evidence="8 9" key="1">
    <citation type="submission" date="2015-07" db="EMBL/GenBank/DDBJ databases">
        <title>The genome of the fungus Escovopsis weberi, a specialized disease agent of ant agriculture.</title>
        <authorList>
            <person name="de Man T.J."/>
            <person name="Stajich J.E."/>
            <person name="Kubicek C.P."/>
            <person name="Chenthamara K."/>
            <person name="Atanasova L."/>
            <person name="Druzhinina I.S."/>
            <person name="Birnbaum S."/>
            <person name="Barribeau S.M."/>
            <person name="Teiling C."/>
            <person name="Suen G."/>
            <person name="Currie C."/>
            <person name="Gerardo N.M."/>
        </authorList>
    </citation>
    <scope>NUCLEOTIDE SEQUENCE [LARGE SCALE GENOMIC DNA]</scope>
</reference>
<evidence type="ECO:0000256" key="5">
    <source>
        <dbReference type="ARBA" id="ARBA00023136"/>
    </source>
</evidence>
<feature type="region of interest" description="Disordered" evidence="6">
    <location>
        <begin position="22"/>
        <end position="47"/>
    </location>
</feature>
<dbReference type="GO" id="GO:0033617">
    <property type="term" value="P:mitochondrial respiratory chain complex IV assembly"/>
    <property type="evidence" value="ECO:0007669"/>
    <property type="project" value="TreeGrafter"/>
</dbReference>
<keyword evidence="5 7" id="KW-0472">Membrane</keyword>
<gene>
    <name evidence="8" type="ORF">ESCO_002159</name>
</gene>
<feature type="region of interest" description="Disordered" evidence="6">
    <location>
        <begin position="123"/>
        <end position="152"/>
    </location>
</feature>
<feature type="compositionally biased region" description="Low complexity" evidence="6">
    <location>
        <begin position="127"/>
        <end position="138"/>
    </location>
</feature>
<keyword evidence="9" id="KW-1185">Reference proteome</keyword>
<keyword evidence="4 7" id="KW-1133">Transmembrane helix</keyword>
<keyword evidence="3 7" id="KW-0812">Transmembrane</keyword>
<dbReference type="GO" id="GO:0032979">
    <property type="term" value="P:protein insertion into mitochondrial inner membrane from matrix"/>
    <property type="evidence" value="ECO:0007669"/>
    <property type="project" value="TreeGrafter"/>
</dbReference>
<evidence type="ECO:0000256" key="7">
    <source>
        <dbReference type="SAM" id="Phobius"/>
    </source>
</evidence>
<evidence type="ECO:0000256" key="1">
    <source>
        <dbReference type="ARBA" id="ARBA00004141"/>
    </source>
</evidence>
<organism evidence="8 9">
    <name type="scientific">Escovopsis weberi</name>
    <dbReference type="NCBI Taxonomy" id="150374"/>
    <lineage>
        <taxon>Eukaryota</taxon>
        <taxon>Fungi</taxon>
        <taxon>Dikarya</taxon>
        <taxon>Ascomycota</taxon>
        <taxon>Pezizomycotina</taxon>
        <taxon>Sordariomycetes</taxon>
        <taxon>Hypocreomycetidae</taxon>
        <taxon>Hypocreales</taxon>
        <taxon>Hypocreaceae</taxon>
        <taxon>Escovopsis</taxon>
    </lineage>
</organism>
<feature type="transmembrane region" description="Helical" evidence="7">
    <location>
        <begin position="316"/>
        <end position="339"/>
    </location>
</feature>
<comment type="caution">
    <text evidence="8">The sequence shown here is derived from an EMBL/GenBank/DDBJ whole genome shotgun (WGS) entry which is preliminary data.</text>
</comment>
<evidence type="ECO:0000256" key="2">
    <source>
        <dbReference type="ARBA" id="ARBA00009877"/>
    </source>
</evidence>
<evidence type="ECO:0000256" key="6">
    <source>
        <dbReference type="SAM" id="MobiDB-lite"/>
    </source>
</evidence>
<dbReference type="InterPro" id="IPR001708">
    <property type="entry name" value="YidC/ALB3/OXA1/COX18"/>
</dbReference>